<evidence type="ECO:0000256" key="2">
    <source>
        <dbReference type="SAM" id="Phobius"/>
    </source>
</evidence>
<accession>A0A7C9DY15</accession>
<dbReference type="EMBL" id="GISG01184857">
    <property type="protein sequence ID" value="MBA4654800.1"/>
    <property type="molecule type" value="Transcribed_RNA"/>
</dbReference>
<keyword evidence="2" id="KW-1133">Transmembrane helix</keyword>
<evidence type="ECO:0000256" key="1">
    <source>
        <dbReference type="SAM" id="Coils"/>
    </source>
</evidence>
<dbReference type="PANTHER" id="PTHR35762">
    <property type="entry name" value="TRANSMEMBRANE PROTEIN"/>
    <property type="match status" value="1"/>
</dbReference>
<protein>
    <recommendedName>
        <fullName evidence="4">DUF4408 domain-containing protein</fullName>
    </recommendedName>
</protein>
<dbReference type="PANTHER" id="PTHR35762:SF2">
    <property type="entry name" value="TRANSMEMBRANE PROTEIN"/>
    <property type="match status" value="1"/>
</dbReference>
<name>A0A7C9DY15_OPUST</name>
<feature type="transmembrane region" description="Helical" evidence="2">
    <location>
        <begin position="63"/>
        <end position="84"/>
    </location>
</feature>
<keyword evidence="2" id="KW-0472">Membrane</keyword>
<dbReference type="AlphaFoldDB" id="A0A7C9DY15"/>
<keyword evidence="2" id="KW-0812">Transmembrane</keyword>
<reference evidence="3" key="1">
    <citation type="journal article" date="2013" name="J. Plant Res.">
        <title>Effect of fungi and light on seed germination of three Opuntia species from semiarid lands of central Mexico.</title>
        <authorList>
            <person name="Delgado-Sanchez P."/>
            <person name="Jimenez-Bremont J.F."/>
            <person name="Guerrero-Gonzalez Mde L."/>
            <person name="Flores J."/>
        </authorList>
    </citation>
    <scope>NUCLEOTIDE SEQUENCE</scope>
    <source>
        <tissue evidence="3">Cladode</tissue>
    </source>
</reference>
<feature type="transmembrane region" description="Helical" evidence="2">
    <location>
        <begin position="20"/>
        <end position="43"/>
    </location>
</feature>
<reference evidence="3" key="2">
    <citation type="submission" date="2020-07" db="EMBL/GenBank/DDBJ databases">
        <authorList>
            <person name="Vera ALvarez R."/>
            <person name="Arias-Moreno D.M."/>
            <person name="Jimenez-Jacinto V."/>
            <person name="Jimenez-Bremont J.F."/>
            <person name="Swaminathan K."/>
            <person name="Moose S.P."/>
            <person name="Guerrero-Gonzalez M.L."/>
            <person name="Marino-Ramirez L."/>
            <person name="Landsman D."/>
            <person name="Rodriguez-Kessler M."/>
            <person name="Delgado-Sanchez P."/>
        </authorList>
    </citation>
    <scope>NUCLEOTIDE SEQUENCE</scope>
    <source>
        <tissue evidence="3">Cladode</tissue>
    </source>
</reference>
<organism evidence="3">
    <name type="scientific">Opuntia streptacantha</name>
    <name type="common">Prickly pear cactus</name>
    <name type="synonym">Opuntia cardona</name>
    <dbReference type="NCBI Taxonomy" id="393608"/>
    <lineage>
        <taxon>Eukaryota</taxon>
        <taxon>Viridiplantae</taxon>
        <taxon>Streptophyta</taxon>
        <taxon>Embryophyta</taxon>
        <taxon>Tracheophyta</taxon>
        <taxon>Spermatophyta</taxon>
        <taxon>Magnoliopsida</taxon>
        <taxon>eudicotyledons</taxon>
        <taxon>Gunneridae</taxon>
        <taxon>Pentapetalae</taxon>
        <taxon>Caryophyllales</taxon>
        <taxon>Cactineae</taxon>
        <taxon>Cactaceae</taxon>
        <taxon>Opuntioideae</taxon>
        <taxon>Opuntia</taxon>
    </lineage>
</organism>
<proteinExistence type="predicted"/>
<keyword evidence="1" id="KW-0175">Coiled coil</keyword>
<evidence type="ECO:0000313" key="3">
    <source>
        <dbReference type="EMBL" id="MBA4654800.1"/>
    </source>
</evidence>
<sequence length="292" mass="33170">MDSINVDKIQAFRRYKQQQFVNNLLFYPLAALTFGIFCTSPFWFPSLYSSTKTLVCVSIPRILSFFLSAKSLFILGNLIVIFLLRDSKVRPSDPSHNDDDGDSLVKPILPKNGSKKAMIHIVSSEKSEVVQASKPLYRQNNNIRDPMKPTLPSIETEKLKMHTVFPEASKTAVSEGLSERIQIDPYSVGKVDRVRCVEEKRTHRSLSHVEDPAGELEAAKEALWEVEARIEKKGEQEIKVVQEKARNLKKEREALMVPALATDELKRRADDFIAMVNKQIRREAEDVLLDAS</sequence>
<evidence type="ECO:0008006" key="4">
    <source>
        <dbReference type="Google" id="ProtNLM"/>
    </source>
</evidence>
<feature type="coiled-coil region" evidence="1">
    <location>
        <begin position="216"/>
        <end position="251"/>
    </location>
</feature>